<reference evidence="7 9" key="1">
    <citation type="submission" date="2020-11" db="EMBL/GenBank/DDBJ databases">
        <title>Kefir isolates.</title>
        <authorList>
            <person name="Marcisauskas S."/>
            <person name="Kim Y."/>
            <person name="Blasche S."/>
        </authorList>
    </citation>
    <scope>NUCLEOTIDE SEQUENCE [LARGE SCALE GENOMIC DNA]</scope>
    <source>
        <strain evidence="7 9">OG2</strain>
    </source>
</reference>
<dbReference type="InterPro" id="IPR006856">
    <property type="entry name" value="MATalpha_HMGbox"/>
</dbReference>
<sequence length="175" mass="20723">MLSTKASFKVNLTNKKPKSLRPKTISNIKINDKRIKKNKLNYSTNEFIIGSNPFNGFNPNYEIILVIEKEINKQYYQKYNIINNIYNVNNFDALIMNQIVNLSGSFMNYNIEKNPFEICSNKKLNGFIAFRIYYSQYGKGLKQNILSNILSKIWHTNENEQKLWDRLTQEFCRKK</sequence>
<organism evidence="7 9">
    <name type="scientific">Maudiozyma exigua</name>
    <name type="common">Yeast</name>
    <name type="synonym">Kazachstania exigua</name>
    <dbReference type="NCBI Taxonomy" id="34358"/>
    <lineage>
        <taxon>Eukaryota</taxon>
        <taxon>Fungi</taxon>
        <taxon>Dikarya</taxon>
        <taxon>Ascomycota</taxon>
        <taxon>Saccharomycotina</taxon>
        <taxon>Saccharomycetes</taxon>
        <taxon>Saccharomycetales</taxon>
        <taxon>Saccharomycetaceae</taxon>
        <taxon>Maudiozyma</taxon>
    </lineage>
</organism>
<keyword evidence="2 5" id="KW-0238">DNA-binding</keyword>
<evidence type="ECO:0000256" key="4">
    <source>
        <dbReference type="ARBA" id="ARBA00023242"/>
    </source>
</evidence>
<dbReference type="GO" id="GO:0008301">
    <property type="term" value="F:DNA binding, bending"/>
    <property type="evidence" value="ECO:0007669"/>
    <property type="project" value="InterPro"/>
</dbReference>
<keyword evidence="4 5" id="KW-0539">Nucleus</keyword>
<evidence type="ECO:0000259" key="6">
    <source>
        <dbReference type="PROSITE" id="PS51325"/>
    </source>
</evidence>
<evidence type="ECO:0000256" key="1">
    <source>
        <dbReference type="ARBA" id="ARBA00023015"/>
    </source>
</evidence>
<dbReference type="OrthoDB" id="5398665at2759"/>
<accession>A0A9P6VU68</accession>
<dbReference type="PROSITE" id="PS51325">
    <property type="entry name" value="ALPHA_BOX"/>
    <property type="match status" value="1"/>
</dbReference>
<dbReference type="GO" id="GO:0045895">
    <property type="term" value="P:positive regulation of mating-type specific transcription, DNA-templated"/>
    <property type="evidence" value="ECO:0007669"/>
    <property type="project" value="InterPro"/>
</dbReference>
<evidence type="ECO:0000313" key="7">
    <source>
        <dbReference type="EMBL" id="KAG0654005.1"/>
    </source>
</evidence>
<keyword evidence="1 5" id="KW-0805">Transcription regulation</keyword>
<proteinExistence type="inferred from homology"/>
<gene>
    <name evidence="8" type="ORF">C6P45_001763</name>
    <name evidence="7" type="ORF">C6P45_003553</name>
</gene>
<dbReference type="Pfam" id="PF04769">
    <property type="entry name" value="MATalpha_HMGbox"/>
    <property type="match status" value="1"/>
</dbReference>
<evidence type="ECO:0000256" key="5">
    <source>
        <dbReference type="RuleBase" id="RU003516"/>
    </source>
</evidence>
<dbReference type="AlphaFoldDB" id="A0A9P6VU68"/>
<dbReference type="EMBL" id="PUHR01000188">
    <property type="protein sequence ID" value="KAG0659660.1"/>
    <property type="molecule type" value="Genomic_DNA"/>
</dbReference>
<evidence type="ECO:0000256" key="3">
    <source>
        <dbReference type="ARBA" id="ARBA00023163"/>
    </source>
</evidence>
<evidence type="ECO:0000256" key="2">
    <source>
        <dbReference type="ARBA" id="ARBA00023125"/>
    </source>
</evidence>
<evidence type="ECO:0000313" key="9">
    <source>
        <dbReference type="Proteomes" id="UP000750334"/>
    </source>
</evidence>
<comment type="caution">
    <text evidence="7">The sequence shown here is derived from an EMBL/GenBank/DDBJ whole genome shotgun (WGS) entry which is preliminary data.</text>
</comment>
<dbReference type="Proteomes" id="UP000750334">
    <property type="component" value="Unassembled WGS sequence"/>
</dbReference>
<comment type="similarity">
    <text evidence="5">Belongs to the MATALPHA1 family.</text>
</comment>
<dbReference type="GO" id="GO:0005634">
    <property type="term" value="C:nucleus"/>
    <property type="evidence" value="ECO:0007669"/>
    <property type="project" value="UniProtKB-SubCell"/>
</dbReference>
<protein>
    <submittedName>
        <fullName evidence="7">Transcriptional co-activator mating type protein alpha</fullName>
    </submittedName>
</protein>
<comment type="subcellular location">
    <subcellularLocation>
        <location evidence="5">Nucleus</location>
    </subcellularLocation>
</comment>
<keyword evidence="9" id="KW-1185">Reference proteome</keyword>
<keyword evidence="3 5" id="KW-0804">Transcription</keyword>
<name>A0A9P6VU68_MAUEX</name>
<feature type="domain" description="Alpha box" evidence="6">
    <location>
        <begin position="119"/>
        <end position="175"/>
    </location>
</feature>
<evidence type="ECO:0000313" key="8">
    <source>
        <dbReference type="EMBL" id="KAG0659660.1"/>
    </source>
</evidence>
<dbReference type="EMBL" id="PUHR01000376">
    <property type="protein sequence ID" value="KAG0654005.1"/>
    <property type="molecule type" value="Genomic_DNA"/>
</dbReference>